<name>A0A5C5UVK5_9BACT</name>
<dbReference type="RefSeq" id="WP_146436555.1">
    <property type="nucleotide sequence ID" value="NZ_SJPF01000007.1"/>
</dbReference>
<evidence type="ECO:0000313" key="2">
    <source>
        <dbReference type="Proteomes" id="UP000318878"/>
    </source>
</evidence>
<comment type="caution">
    <text evidence="1">The sequence shown here is derived from an EMBL/GenBank/DDBJ whole genome shotgun (WGS) entry which is preliminary data.</text>
</comment>
<reference evidence="1 2" key="1">
    <citation type="submission" date="2019-02" db="EMBL/GenBank/DDBJ databases">
        <title>Deep-cultivation of Planctomycetes and their phenomic and genomic characterization uncovers novel biology.</title>
        <authorList>
            <person name="Wiegand S."/>
            <person name="Jogler M."/>
            <person name="Boedeker C."/>
            <person name="Pinto D."/>
            <person name="Vollmers J."/>
            <person name="Rivas-Marin E."/>
            <person name="Kohn T."/>
            <person name="Peeters S.H."/>
            <person name="Heuer A."/>
            <person name="Rast P."/>
            <person name="Oberbeckmann S."/>
            <person name="Bunk B."/>
            <person name="Jeske O."/>
            <person name="Meyerdierks A."/>
            <person name="Storesund J.E."/>
            <person name="Kallscheuer N."/>
            <person name="Luecker S."/>
            <person name="Lage O.M."/>
            <person name="Pohl T."/>
            <person name="Merkel B.J."/>
            <person name="Hornburger P."/>
            <person name="Mueller R.-W."/>
            <person name="Bruemmer F."/>
            <person name="Labrenz M."/>
            <person name="Spormann A.M."/>
            <person name="Op Den Camp H."/>
            <person name="Overmann J."/>
            <person name="Amann R."/>
            <person name="Jetten M.S.M."/>
            <person name="Mascher T."/>
            <person name="Medema M.H."/>
            <person name="Devos D.P."/>
            <person name="Kaster A.-K."/>
            <person name="Ovreas L."/>
            <person name="Rohde M."/>
            <person name="Galperin M.Y."/>
            <person name="Jogler C."/>
        </authorList>
    </citation>
    <scope>NUCLEOTIDE SEQUENCE [LARGE SCALE GENOMIC DNA]</scope>
    <source>
        <strain evidence="1 2">Enr8</strain>
    </source>
</reference>
<proteinExistence type="predicted"/>
<dbReference type="Proteomes" id="UP000318878">
    <property type="component" value="Unassembled WGS sequence"/>
</dbReference>
<protein>
    <submittedName>
        <fullName evidence="1">Uncharacterized protein</fullName>
    </submittedName>
</protein>
<accession>A0A5C5UVK5</accession>
<organism evidence="1 2">
    <name type="scientific">Blastopirellula retiformator</name>
    <dbReference type="NCBI Taxonomy" id="2527970"/>
    <lineage>
        <taxon>Bacteria</taxon>
        <taxon>Pseudomonadati</taxon>
        <taxon>Planctomycetota</taxon>
        <taxon>Planctomycetia</taxon>
        <taxon>Pirellulales</taxon>
        <taxon>Pirellulaceae</taxon>
        <taxon>Blastopirellula</taxon>
    </lineage>
</organism>
<dbReference type="EMBL" id="SJPF01000007">
    <property type="protein sequence ID" value="TWT29633.1"/>
    <property type="molecule type" value="Genomic_DNA"/>
</dbReference>
<evidence type="ECO:0000313" key="1">
    <source>
        <dbReference type="EMBL" id="TWT29633.1"/>
    </source>
</evidence>
<dbReference type="OrthoDB" id="9982577at2"/>
<dbReference type="AlphaFoldDB" id="A0A5C5UVK5"/>
<keyword evidence="2" id="KW-1185">Reference proteome</keyword>
<gene>
    <name evidence="1" type="ORF">Enr8_48210</name>
</gene>
<sequence length="141" mass="15796">MPEMSLILQEGDIDPLALGMPQDVVKSILGNAEGVYESDDTTIEKRGPFQLRFEDGKLQAVTWLLLSAEDSPFKIAGNDKGSLTKHTSLYNFLDYCEDQGISWAIENSQSFDRQLAIRTCGKVVIIFDLDAQELQRIVIKQ</sequence>